<feature type="compositionally biased region" description="Polar residues" evidence="1">
    <location>
        <begin position="23"/>
        <end position="39"/>
    </location>
</feature>
<evidence type="ECO:0000256" key="1">
    <source>
        <dbReference type="SAM" id="MobiDB-lite"/>
    </source>
</evidence>
<dbReference type="Pfam" id="PF14121">
    <property type="entry name" value="Porin_10"/>
    <property type="match status" value="1"/>
</dbReference>
<evidence type="ECO:0000313" key="3">
    <source>
        <dbReference type="EMBL" id="MFD0932619.1"/>
    </source>
</evidence>
<accession>A0ABW3GPR4</accession>
<feature type="chain" id="PRO_5046518684" evidence="2">
    <location>
        <begin position="20"/>
        <end position="660"/>
    </location>
</feature>
<sequence length="660" mass="76548">MKSVIYLIFILLFSTWSQAQGLRSTDGAQGQGKINLNNSRGEKTTSVKSDREKPHISKYKIISISNDTTYVDTTLSIRKDYAYNYLRKDDFELLPFSNIGRPYTELGYSFNDLQALPRFGARAKHFFYLEAEDIPYYEVPTPLTELYFRTVFQQGQALDAKFAINLKPNLNFSIAYKGLRSLGNYQRELTSTGNLRIGLNYRTKNNRYFVRTHFATQDIFNEENGGLTDRANQQFIDEIEEIQNRASAEIRLRNAENKMDAKRFYLNQYYNIRPGNDSTQNGQVHLKHIFDFTDKEYSFTQASSTPQFFGIPFENSDLNNEVEYQNVSNTMVLSYYQKYLGRIGFMAKHTNLNYGYNTTIIYEENSVPNRLKTDVISLGGTYLKTYKGFKLEGKAAYNITGDYDGGYEIHGKASTKISDSLQFSARVDLSSSAPNFNWILNQSDYENYNWYNPDFDNVNTQHLGVEAKSEVYGKVTASFTQIDNHAYFGFEKAPDGSEADSLVRPFQTDLQIRYLKIKAEKDFKYGHFNLANTVMYQNVLEGESVFPVPEFVTRNSLFYDNYLFDRALYLQTGFTFNYFTSFMSKAYDPVLSEFAIQDFQELDGFYTADFFINAKVREARIYFKLENFTTLFEGNSNFAAPRQPYRDFAIRFGLVWNFFL</sequence>
<evidence type="ECO:0000256" key="2">
    <source>
        <dbReference type="SAM" id="SignalP"/>
    </source>
</evidence>
<name>A0ABW3GPR4_9FLAO</name>
<keyword evidence="2" id="KW-0732">Signal</keyword>
<protein>
    <submittedName>
        <fullName evidence="3">Porin</fullName>
    </submittedName>
</protein>
<evidence type="ECO:0000313" key="4">
    <source>
        <dbReference type="Proteomes" id="UP001597049"/>
    </source>
</evidence>
<reference evidence="4" key="1">
    <citation type="journal article" date="2019" name="Int. J. Syst. Evol. Microbiol.">
        <title>The Global Catalogue of Microorganisms (GCM) 10K type strain sequencing project: providing services to taxonomists for standard genome sequencing and annotation.</title>
        <authorList>
            <consortium name="The Broad Institute Genomics Platform"/>
            <consortium name="The Broad Institute Genome Sequencing Center for Infectious Disease"/>
            <person name="Wu L."/>
            <person name="Ma J."/>
        </authorList>
    </citation>
    <scope>NUCLEOTIDE SEQUENCE [LARGE SCALE GENOMIC DNA]</scope>
    <source>
        <strain evidence="4">CCUG 56752</strain>
    </source>
</reference>
<dbReference type="InterPro" id="IPR025631">
    <property type="entry name" value="Porin_10"/>
</dbReference>
<keyword evidence="4" id="KW-1185">Reference proteome</keyword>
<dbReference type="EMBL" id="JBHTIV010000009">
    <property type="protein sequence ID" value="MFD0932619.1"/>
    <property type="molecule type" value="Genomic_DNA"/>
</dbReference>
<feature type="compositionally biased region" description="Basic and acidic residues" evidence="1">
    <location>
        <begin position="40"/>
        <end position="49"/>
    </location>
</feature>
<proteinExistence type="predicted"/>
<comment type="caution">
    <text evidence="3">The sequence shown here is derived from an EMBL/GenBank/DDBJ whole genome shotgun (WGS) entry which is preliminary data.</text>
</comment>
<feature type="region of interest" description="Disordered" evidence="1">
    <location>
        <begin position="23"/>
        <end position="49"/>
    </location>
</feature>
<feature type="signal peptide" evidence="2">
    <location>
        <begin position="1"/>
        <end position="19"/>
    </location>
</feature>
<dbReference type="RefSeq" id="WP_379657937.1">
    <property type="nucleotide sequence ID" value="NZ_JBHTIV010000009.1"/>
</dbReference>
<dbReference type="Proteomes" id="UP001597049">
    <property type="component" value="Unassembled WGS sequence"/>
</dbReference>
<gene>
    <name evidence="3" type="ORF">ACFQ0R_08445</name>
</gene>
<organism evidence="3 4">
    <name type="scientific">Psychroflexus salinarum</name>
    <dbReference type="NCBI Taxonomy" id="546024"/>
    <lineage>
        <taxon>Bacteria</taxon>
        <taxon>Pseudomonadati</taxon>
        <taxon>Bacteroidota</taxon>
        <taxon>Flavobacteriia</taxon>
        <taxon>Flavobacteriales</taxon>
        <taxon>Flavobacteriaceae</taxon>
        <taxon>Psychroflexus</taxon>
    </lineage>
</organism>